<feature type="domain" description="GGDEF" evidence="4">
    <location>
        <begin position="371"/>
        <end position="519"/>
    </location>
</feature>
<dbReference type="CDD" id="cd01948">
    <property type="entry name" value="EAL"/>
    <property type="match status" value="1"/>
</dbReference>
<accession>A0ABU8RK87</accession>
<evidence type="ECO:0000313" key="5">
    <source>
        <dbReference type="EMBL" id="MEJ5945465.1"/>
    </source>
</evidence>
<dbReference type="Pfam" id="PF00563">
    <property type="entry name" value="EAL"/>
    <property type="match status" value="1"/>
</dbReference>
<evidence type="ECO:0000259" key="4">
    <source>
        <dbReference type="PROSITE" id="PS50887"/>
    </source>
</evidence>
<feature type="transmembrane region" description="Helical" evidence="2">
    <location>
        <begin position="154"/>
        <end position="177"/>
    </location>
</feature>
<feature type="transmembrane region" description="Helical" evidence="2">
    <location>
        <begin position="116"/>
        <end position="134"/>
    </location>
</feature>
<keyword evidence="2" id="KW-0812">Transmembrane</keyword>
<dbReference type="EC" id="3.1.4.52" evidence="5"/>
<dbReference type="SMART" id="SM00267">
    <property type="entry name" value="GGDEF"/>
    <property type="match status" value="1"/>
</dbReference>
<dbReference type="GO" id="GO:0071111">
    <property type="term" value="F:cyclic-guanylate-specific phosphodiesterase activity"/>
    <property type="evidence" value="ECO:0007669"/>
    <property type="project" value="UniProtKB-EC"/>
</dbReference>
<feature type="transmembrane region" description="Helical" evidence="2">
    <location>
        <begin position="247"/>
        <end position="265"/>
    </location>
</feature>
<feature type="transmembrane region" description="Helical" evidence="2">
    <location>
        <begin position="189"/>
        <end position="210"/>
    </location>
</feature>
<dbReference type="NCBIfam" id="TIGR00254">
    <property type="entry name" value="GGDEF"/>
    <property type="match status" value="1"/>
</dbReference>
<reference evidence="5 6" key="1">
    <citation type="journal article" date="2017" name="Int. J. Syst. Evol. Microbiol.">
        <title>Pseudokineococcus basanitobsidens sp. nov., isolated from volcanic rock.</title>
        <authorList>
            <person name="Lee D.W."/>
            <person name="Park M.Y."/>
            <person name="Kim J.J."/>
            <person name="Kim B.S."/>
        </authorList>
    </citation>
    <scope>NUCLEOTIDE SEQUENCE [LARGE SCALE GENOMIC DNA]</scope>
    <source>
        <strain evidence="5 6">DSM 103726</strain>
    </source>
</reference>
<dbReference type="GO" id="GO:0052621">
    <property type="term" value="F:diguanylate cyclase activity"/>
    <property type="evidence" value="ECO:0007669"/>
    <property type="project" value="UniProtKB-EC"/>
</dbReference>
<dbReference type="Proteomes" id="UP001387100">
    <property type="component" value="Unassembled WGS sequence"/>
</dbReference>
<feature type="transmembrane region" description="Helical" evidence="2">
    <location>
        <begin position="73"/>
        <end position="96"/>
    </location>
</feature>
<dbReference type="Gene3D" id="3.20.20.450">
    <property type="entry name" value="EAL domain"/>
    <property type="match status" value="1"/>
</dbReference>
<dbReference type="RefSeq" id="WP_339574850.1">
    <property type="nucleotide sequence ID" value="NZ_JBBIAA010000008.1"/>
</dbReference>
<evidence type="ECO:0000313" key="6">
    <source>
        <dbReference type="Proteomes" id="UP001387100"/>
    </source>
</evidence>
<keyword evidence="2" id="KW-1133">Transmembrane helix</keyword>
<feature type="transmembrane region" description="Helical" evidence="2">
    <location>
        <begin position="286"/>
        <end position="304"/>
    </location>
</feature>
<dbReference type="InterPro" id="IPR035919">
    <property type="entry name" value="EAL_sf"/>
</dbReference>
<feature type="region of interest" description="Disordered" evidence="1">
    <location>
        <begin position="784"/>
        <end position="816"/>
    </location>
</feature>
<dbReference type="InterPro" id="IPR052155">
    <property type="entry name" value="Biofilm_reg_signaling"/>
</dbReference>
<keyword evidence="5" id="KW-0548">Nucleotidyltransferase</keyword>
<dbReference type="EC" id="2.7.7.65" evidence="5"/>
<dbReference type="PROSITE" id="PS50883">
    <property type="entry name" value="EAL"/>
    <property type="match status" value="1"/>
</dbReference>
<dbReference type="InterPro" id="IPR043128">
    <property type="entry name" value="Rev_trsase/Diguanyl_cyclase"/>
</dbReference>
<feature type="domain" description="EAL" evidence="3">
    <location>
        <begin position="528"/>
        <end position="785"/>
    </location>
</feature>
<dbReference type="InterPro" id="IPR001633">
    <property type="entry name" value="EAL_dom"/>
</dbReference>
<dbReference type="CDD" id="cd01949">
    <property type="entry name" value="GGDEF"/>
    <property type="match status" value="1"/>
</dbReference>
<keyword evidence="6" id="KW-1185">Reference proteome</keyword>
<keyword evidence="2" id="KW-0472">Membrane</keyword>
<dbReference type="PANTHER" id="PTHR44757">
    <property type="entry name" value="DIGUANYLATE CYCLASE DGCP"/>
    <property type="match status" value="1"/>
</dbReference>
<organism evidence="5 6">
    <name type="scientific">Pseudokineococcus basanitobsidens</name>
    <dbReference type="NCBI Taxonomy" id="1926649"/>
    <lineage>
        <taxon>Bacteria</taxon>
        <taxon>Bacillati</taxon>
        <taxon>Actinomycetota</taxon>
        <taxon>Actinomycetes</taxon>
        <taxon>Kineosporiales</taxon>
        <taxon>Kineosporiaceae</taxon>
        <taxon>Pseudokineococcus</taxon>
    </lineage>
</organism>
<protein>
    <submittedName>
        <fullName evidence="5">Bifunctional diguanylate cyclase/phosphodiesterase</fullName>
        <ecNumber evidence="5">2.7.7.65</ecNumber>
        <ecNumber evidence="5">3.1.4.52</ecNumber>
    </submittedName>
</protein>
<dbReference type="EMBL" id="JBBIAA010000008">
    <property type="protein sequence ID" value="MEJ5945465.1"/>
    <property type="molecule type" value="Genomic_DNA"/>
</dbReference>
<keyword evidence="5" id="KW-0378">Hydrolase</keyword>
<dbReference type="Pfam" id="PF00990">
    <property type="entry name" value="GGDEF"/>
    <property type="match status" value="2"/>
</dbReference>
<evidence type="ECO:0000259" key="3">
    <source>
        <dbReference type="PROSITE" id="PS50883"/>
    </source>
</evidence>
<dbReference type="SUPFAM" id="SSF141868">
    <property type="entry name" value="EAL domain-like"/>
    <property type="match status" value="1"/>
</dbReference>
<evidence type="ECO:0000256" key="1">
    <source>
        <dbReference type="SAM" id="MobiDB-lite"/>
    </source>
</evidence>
<dbReference type="SMART" id="SM00052">
    <property type="entry name" value="EAL"/>
    <property type="match status" value="1"/>
</dbReference>
<proteinExistence type="predicted"/>
<dbReference type="InterPro" id="IPR029787">
    <property type="entry name" value="Nucleotide_cyclase"/>
</dbReference>
<sequence>MASWLRAHRGRPQERAAGAVLLAAVTAALAALVLPDLGVPSARPVLLVGSAWASVLAVVVGVLVHRPQRRRPWLALGVMLGCWALAQTGAVVGTLPGLGPSTGTGPWSGPAAGAEALMTAGQVVGAGLVARLFVRGRGRGRRAGAAPGPRVRGVDAGAVLDHVILLVTAALVVAQALALAVRDGTPGEVALGTSAAADVLLLALVLRFTVSRSGLPAATRVLVLGAVLSLGYHLAGTTTSLSTGPSGPLEAVAVAAFVLLGGAALTPSMPRALDVREHLPRRPASLRLLGLVPVVVAAPVLWFVTRSSAGAEGLPTGAFVCAGALLAALGMLRGVAALGASERAAEHDPLTGLRNRRGLGRAFDDRLADPDGLLLCLVDLDDFKGVNDTHGHEVGDELLVAVGAGLREAAGPDAVVARLGGDEFVVLLPAVPVPPAADGPVGDVGGAGPRRVHDATPGRLVAALQRPVRLGGQELRTSASVGVVHVVAPSSLPQALTRADIAMYEAKAAGKDGVTTYRPRMRTQVQRRQRLGEDLRLLLEGAPAARVGALVPHHQPLVLLETGEVVGSEALVRWHHPHLGLLPPVDFLGIAHDGGREADLDAHVLDAALAQVGAWLRAGLVPVPVSVNVTPASLLDGRLDVRVQRALRRHEVPAGLLRLEITEHEQVPASPEVVRVLRALSAEGVRLSLDDFGAGYTSLGYLQRFPVSLLKLDRSLVTAAEDGLGLLGGIAAMAQALELDVLAEGVETPDQRRLLVELGIRYGQGHLFSPALAAADMQALLRPAPPRPASGLPGPRRSDVGAVPPAGPRADLVAGG</sequence>
<dbReference type="SUPFAM" id="SSF55073">
    <property type="entry name" value="Nucleotide cyclase"/>
    <property type="match status" value="1"/>
</dbReference>
<dbReference type="InterPro" id="IPR000160">
    <property type="entry name" value="GGDEF_dom"/>
</dbReference>
<dbReference type="PANTHER" id="PTHR44757:SF2">
    <property type="entry name" value="BIOFILM ARCHITECTURE MAINTENANCE PROTEIN MBAA"/>
    <property type="match status" value="1"/>
</dbReference>
<gene>
    <name evidence="5" type="ORF">WDZ17_09195</name>
</gene>
<keyword evidence="5" id="KW-0808">Transferase</keyword>
<feature type="transmembrane region" description="Helical" evidence="2">
    <location>
        <begin position="217"/>
        <end position="235"/>
    </location>
</feature>
<name>A0ABU8RK87_9ACTN</name>
<dbReference type="Gene3D" id="3.30.70.270">
    <property type="match status" value="1"/>
</dbReference>
<dbReference type="PROSITE" id="PS50887">
    <property type="entry name" value="GGDEF"/>
    <property type="match status" value="1"/>
</dbReference>
<feature type="transmembrane region" description="Helical" evidence="2">
    <location>
        <begin position="45"/>
        <end position="64"/>
    </location>
</feature>
<evidence type="ECO:0000256" key="2">
    <source>
        <dbReference type="SAM" id="Phobius"/>
    </source>
</evidence>
<comment type="caution">
    <text evidence="5">The sequence shown here is derived from an EMBL/GenBank/DDBJ whole genome shotgun (WGS) entry which is preliminary data.</text>
</comment>